<dbReference type="InterPro" id="IPR011006">
    <property type="entry name" value="CheY-like_superfamily"/>
</dbReference>
<feature type="domain" description="Response regulatory" evidence="4">
    <location>
        <begin position="10"/>
        <end position="129"/>
    </location>
</feature>
<dbReference type="InterPro" id="IPR001789">
    <property type="entry name" value="Sig_transdc_resp-reg_receiver"/>
</dbReference>
<dbReference type="AlphaFoldDB" id="A0A160JF73"/>
<evidence type="ECO:0000256" key="2">
    <source>
        <dbReference type="PROSITE-ProRule" id="PRU00169"/>
    </source>
</evidence>
<keyword evidence="1 2" id="KW-0597">Phosphoprotein</keyword>
<sequence>MTKRPASPVKILIVDDNPLLQRALKDMLGLWGVGQISAVANGQEAKDALRREVFDLMVTDWVMEPVGGAQLIQWVRQSANSMRPAMPIIVLTANADLATVRSAWDAGADSVLAKPVPAATLARRIDAVLNRRETAPRTNSTGTGGGVTRSDGRTDGSGPSSPHPPALRPDAGRAVQLPPPSSSLPPATIPPDAGAATLRSNDPRRVRLMLAIDKLEAAIDRPDPIGSRLRHALSDLQMAAAGDSAVSSIVASLSTCITWVEPDVEGYADALQAHAAALRWLVGSDGGSQSMAVALCLIRTLRASVRTLAARGQTDFGNWPENGSPVPPGKSP</sequence>
<dbReference type="RefSeq" id="WP_063634620.1">
    <property type="nucleotide sequence ID" value="NZ_CP015285.1"/>
</dbReference>
<dbReference type="CDD" id="cd17546">
    <property type="entry name" value="REC_hyHK_CKI1_RcsC-like"/>
    <property type="match status" value="1"/>
</dbReference>
<proteinExistence type="predicted"/>
<dbReference type="OrthoDB" id="7298659at2"/>
<protein>
    <submittedName>
        <fullName evidence="5">Response regulator</fullName>
    </submittedName>
</protein>
<dbReference type="Gene3D" id="3.40.50.2300">
    <property type="match status" value="1"/>
</dbReference>
<evidence type="ECO:0000256" key="1">
    <source>
        <dbReference type="ARBA" id="ARBA00022553"/>
    </source>
</evidence>
<dbReference type="PROSITE" id="PS50110">
    <property type="entry name" value="RESPONSE_REGULATORY"/>
    <property type="match status" value="1"/>
</dbReference>
<dbReference type="SUPFAM" id="SSF52172">
    <property type="entry name" value="CheY-like"/>
    <property type="match status" value="1"/>
</dbReference>
<feature type="modified residue" description="4-aspartylphosphate" evidence="2">
    <location>
        <position position="60"/>
    </location>
</feature>
<dbReference type="PANTHER" id="PTHR44591">
    <property type="entry name" value="STRESS RESPONSE REGULATOR PROTEIN 1"/>
    <property type="match status" value="1"/>
</dbReference>
<dbReference type="EMBL" id="CP015285">
    <property type="protein sequence ID" value="ANC91518.1"/>
    <property type="molecule type" value="Genomic_DNA"/>
</dbReference>
<dbReference type="KEGG" id="ahu:A6A40_06150"/>
<evidence type="ECO:0000259" key="4">
    <source>
        <dbReference type="PROSITE" id="PS50110"/>
    </source>
</evidence>
<dbReference type="Pfam" id="PF00072">
    <property type="entry name" value="Response_reg"/>
    <property type="match status" value="1"/>
</dbReference>
<keyword evidence="6" id="KW-1185">Reference proteome</keyword>
<feature type="region of interest" description="Disordered" evidence="3">
    <location>
        <begin position="130"/>
        <end position="200"/>
    </location>
</feature>
<dbReference type="SMART" id="SM00448">
    <property type="entry name" value="REC"/>
    <property type="match status" value="1"/>
</dbReference>
<dbReference type="STRING" id="1226968.A6A40_06150"/>
<organism evidence="5 6">
    <name type="scientific">Azospirillum humicireducens</name>
    <dbReference type="NCBI Taxonomy" id="1226968"/>
    <lineage>
        <taxon>Bacteria</taxon>
        <taxon>Pseudomonadati</taxon>
        <taxon>Pseudomonadota</taxon>
        <taxon>Alphaproteobacteria</taxon>
        <taxon>Rhodospirillales</taxon>
        <taxon>Azospirillaceae</taxon>
        <taxon>Azospirillum</taxon>
    </lineage>
</organism>
<evidence type="ECO:0000256" key="3">
    <source>
        <dbReference type="SAM" id="MobiDB-lite"/>
    </source>
</evidence>
<feature type="compositionally biased region" description="Pro residues" evidence="3">
    <location>
        <begin position="177"/>
        <end position="189"/>
    </location>
</feature>
<gene>
    <name evidence="5" type="ORF">A6A40_06150</name>
</gene>
<name>A0A160JF73_9PROT</name>
<dbReference type="GO" id="GO:0000160">
    <property type="term" value="P:phosphorelay signal transduction system"/>
    <property type="evidence" value="ECO:0007669"/>
    <property type="project" value="InterPro"/>
</dbReference>
<accession>A0A160JF73</accession>
<dbReference type="InterPro" id="IPR050595">
    <property type="entry name" value="Bact_response_regulator"/>
</dbReference>
<evidence type="ECO:0000313" key="6">
    <source>
        <dbReference type="Proteomes" id="UP000077405"/>
    </source>
</evidence>
<evidence type="ECO:0000313" key="5">
    <source>
        <dbReference type="EMBL" id="ANC91518.1"/>
    </source>
</evidence>
<dbReference type="Proteomes" id="UP000077405">
    <property type="component" value="Chromosome"/>
</dbReference>
<dbReference type="PANTHER" id="PTHR44591:SF3">
    <property type="entry name" value="RESPONSE REGULATORY DOMAIN-CONTAINING PROTEIN"/>
    <property type="match status" value="1"/>
</dbReference>
<reference evidence="5 6" key="1">
    <citation type="journal article" date="2013" name="Int. J. Syst. Evol. Microbiol.">
        <title>Azospirillum humicireducens sp. nov., a nitrogen-fixing bacterium isolated from a microbial fuel cell.</title>
        <authorList>
            <person name="Zhou S."/>
            <person name="Han L."/>
            <person name="Wang Y."/>
            <person name="Yang G."/>
            <person name="Zhuang L."/>
            <person name="Hu P."/>
        </authorList>
    </citation>
    <scope>NUCLEOTIDE SEQUENCE [LARGE SCALE GENOMIC DNA]</scope>
    <source>
        <strain evidence="5 6">SgZ-5</strain>
    </source>
</reference>